<dbReference type="InterPro" id="IPR027417">
    <property type="entry name" value="P-loop_NTPase"/>
</dbReference>
<dbReference type="Gene3D" id="3.40.50.300">
    <property type="entry name" value="P-loop containing nucleotide triphosphate hydrolases"/>
    <property type="match status" value="1"/>
</dbReference>
<evidence type="ECO:0000259" key="1">
    <source>
        <dbReference type="SMART" id="SM00943"/>
    </source>
</evidence>
<dbReference type="AlphaFoldDB" id="A0A6M3J4B0"/>
<sequence length="553" mass="62522">MENKLLNAALWYREKMDFSVIPLSPGSKVPPKGFEVLPFRDRLATAEEIRTWWKENPKYNVGIITGKLSNLFVVDHDKYKHEYSSDISLEYIPDNVITASASSPQGGEHQYFKFAGTEGITIKAGFAPAMDYRGEGGYVVAPPSVNGNGNPYAWIDGLSIATVEIADIPSSFINKIINTLYMGKGKGISQDITGITNHNIWEDGKRDDNLFHVAHCLVLTKNDEEYIRQTLSAIMFSWGEVDEKWIGVKIQSAIGRAERKERNIQAEVDAFIGITDGNFSITECHTALQTITREEKQAVRMALHRRKDKTIEKAGLKDGVYRRIDTQVTHIDFSIDQGAASPVLLPLGLHELVNICEGNIILLSGEYNSGKTTAALTSLQLNKNRMMIRYISSEMRAGEFRSRWRTFGMGEDFWMPDEMTQYVELNNNLPALILPDALNIIDYLEFRDGDYTQGAEYMRQIHDKLNRGVAIVCNQQKEGARLPRSGDLIMEKPRLAVTFRKVATDNEEVLGIAEIQKAKNVRLGKADGKKLKYQIMDNGSRFRILINWGWWKK</sequence>
<dbReference type="Pfam" id="PF09250">
    <property type="entry name" value="Prim-Pol"/>
    <property type="match status" value="1"/>
</dbReference>
<organism evidence="2">
    <name type="scientific">viral metagenome</name>
    <dbReference type="NCBI Taxonomy" id="1070528"/>
    <lineage>
        <taxon>unclassified sequences</taxon>
        <taxon>metagenomes</taxon>
        <taxon>organismal metagenomes</taxon>
    </lineage>
</organism>
<dbReference type="InterPro" id="IPR015330">
    <property type="entry name" value="DNA_primase/pol_bifunc_N"/>
</dbReference>
<evidence type="ECO:0000313" key="2">
    <source>
        <dbReference type="EMBL" id="QJA64670.1"/>
    </source>
</evidence>
<dbReference type="CDD" id="cd04859">
    <property type="entry name" value="Prim_Pol"/>
    <property type="match status" value="1"/>
</dbReference>
<dbReference type="EMBL" id="MT141524">
    <property type="protein sequence ID" value="QJA64670.1"/>
    <property type="molecule type" value="Genomic_DNA"/>
</dbReference>
<dbReference type="SUPFAM" id="SSF56747">
    <property type="entry name" value="Prim-pol domain"/>
    <property type="match status" value="1"/>
</dbReference>
<dbReference type="Gene3D" id="3.30.720.160">
    <property type="entry name" value="Bifunctional DNA primase/polymerase, N-terminal"/>
    <property type="match status" value="1"/>
</dbReference>
<reference evidence="2" key="1">
    <citation type="submission" date="2020-03" db="EMBL/GenBank/DDBJ databases">
        <title>The deep terrestrial virosphere.</title>
        <authorList>
            <person name="Holmfeldt K."/>
            <person name="Nilsson E."/>
            <person name="Simone D."/>
            <person name="Lopez-Fernandez M."/>
            <person name="Wu X."/>
            <person name="de Brujin I."/>
            <person name="Lundin D."/>
            <person name="Andersson A."/>
            <person name="Bertilsson S."/>
            <person name="Dopson M."/>
        </authorList>
    </citation>
    <scope>NUCLEOTIDE SEQUENCE</scope>
    <source>
        <strain evidence="2">MM415B00475</strain>
    </source>
</reference>
<gene>
    <name evidence="2" type="ORF">MM415B00475_0004</name>
</gene>
<protein>
    <submittedName>
        <fullName evidence="2">Putative bifunctional DNA primase/polymerase</fullName>
    </submittedName>
</protein>
<dbReference type="SUPFAM" id="SSF52540">
    <property type="entry name" value="P-loop containing nucleoside triphosphate hydrolases"/>
    <property type="match status" value="1"/>
</dbReference>
<name>A0A6M3J4B0_9ZZZZ</name>
<proteinExistence type="predicted"/>
<accession>A0A6M3J4B0</accession>
<feature type="domain" description="DNA primase/polymerase bifunctional N-terminal" evidence="1">
    <location>
        <begin position="9"/>
        <end position="172"/>
    </location>
</feature>
<dbReference type="SMART" id="SM00943">
    <property type="entry name" value="Prim-Pol"/>
    <property type="match status" value="1"/>
</dbReference>